<evidence type="ECO:0000256" key="1">
    <source>
        <dbReference type="SAM" id="MobiDB-lite"/>
    </source>
</evidence>
<accession>A0A5J4ZUI5</accession>
<dbReference type="AlphaFoldDB" id="A0A5J4ZUI5"/>
<gene>
    <name evidence="2" type="ORF">F0562_012011</name>
</gene>
<keyword evidence="3" id="KW-1185">Reference proteome</keyword>
<evidence type="ECO:0000313" key="3">
    <source>
        <dbReference type="Proteomes" id="UP000325577"/>
    </source>
</evidence>
<protein>
    <submittedName>
        <fullName evidence="2">Uncharacterized protein</fullName>
    </submittedName>
</protein>
<organism evidence="2 3">
    <name type="scientific">Nyssa sinensis</name>
    <dbReference type="NCBI Taxonomy" id="561372"/>
    <lineage>
        <taxon>Eukaryota</taxon>
        <taxon>Viridiplantae</taxon>
        <taxon>Streptophyta</taxon>
        <taxon>Embryophyta</taxon>
        <taxon>Tracheophyta</taxon>
        <taxon>Spermatophyta</taxon>
        <taxon>Magnoliopsida</taxon>
        <taxon>eudicotyledons</taxon>
        <taxon>Gunneridae</taxon>
        <taxon>Pentapetalae</taxon>
        <taxon>asterids</taxon>
        <taxon>Cornales</taxon>
        <taxon>Nyssaceae</taxon>
        <taxon>Nyssa</taxon>
    </lineage>
</organism>
<sequence>MAMGPTECAAVENCWQRSRLEAESALGVPGYGSGKVVGEPWRSVKQENTVSGVVVGSFLQELSRTVGRCIFRWIWIGRTIRNPGGGELTGGAEGRAPWEQLEEKSP</sequence>
<evidence type="ECO:0000313" key="2">
    <source>
        <dbReference type="EMBL" id="KAA8521338.1"/>
    </source>
</evidence>
<dbReference type="EMBL" id="CM018048">
    <property type="protein sequence ID" value="KAA8521338.1"/>
    <property type="molecule type" value="Genomic_DNA"/>
</dbReference>
<dbReference type="Proteomes" id="UP000325577">
    <property type="component" value="Linkage Group LG5"/>
</dbReference>
<feature type="compositionally biased region" description="Gly residues" evidence="1">
    <location>
        <begin position="83"/>
        <end position="93"/>
    </location>
</feature>
<feature type="region of interest" description="Disordered" evidence="1">
    <location>
        <begin position="81"/>
        <end position="106"/>
    </location>
</feature>
<proteinExistence type="predicted"/>
<reference evidence="2 3" key="1">
    <citation type="submission" date="2019-09" db="EMBL/GenBank/DDBJ databases">
        <title>A chromosome-level genome assembly of the Chinese tupelo Nyssa sinensis.</title>
        <authorList>
            <person name="Yang X."/>
            <person name="Kang M."/>
            <person name="Yang Y."/>
            <person name="Xiong H."/>
            <person name="Wang M."/>
            <person name="Zhang Z."/>
            <person name="Wang Z."/>
            <person name="Wu H."/>
            <person name="Ma T."/>
            <person name="Liu J."/>
            <person name="Xi Z."/>
        </authorList>
    </citation>
    <scope>NUCLEOTIDE SEQUENCE [LARGE SCALE GENOMIC DNA]</scope>
    <source>
        <strain evidence="2">J267</strain>
        <tissue evidence="2">Leaf</tissue>
    </source>
</reference>
<name>A0A5J4ZUI5_9ASTE</name>